<dbReference type="InterPro" id="IPR018490">
    <property type="entry name" value="cNMP-bd_dom_sf"/>
</dbReference>
<dbReference type="PROSITE" id="PS00889">
    <property type="entry name" value="CNMP_BINDING_2"/>
    <property type="match status" value="1"/>
</dbReference>
<dbReference type="PROSITE" id="PS50181">
    <property type="entry name" value="FBOX"/>
    <property type="match status" value="1"/>
</dbReference>
<keyword evidence="5" id="KW-0406">Ion transport</keyword>
<dbReference type="Pfam" id="PF25372">
    <property type="entry name" value="DUF7885"/>
    <property type="match status" value="1"/>
</dbReference>
<dbReference type="GO" id="GO:0016020">
    <property type="term" value="C:membrane"/>
    <property type="evidence" value="ECO:0007669"/>
    <property type="project" value="UniProtKB-SubCell"/>
</dbReference>
<dbReference type="Pfam" id="PF16643">
    <property type="entry name" value="cNMPbd_u2"/>
    <property type="match status" value="1"/>
</dbReference>
<keyword evidence="8" id="KW-0407">Ion channel</keyword>
<feature type="region of interest" description="Disordered" evidence="9">
    <location>
        <begin position="1"/>
        <end position="20"/>
    </location>
</feature>
<dbReference type="InterPro" id="IPR032675">
    <property type="entry name" value="LRR_dom_sf"/>
</dbReference>
<dbReference type="Pfam" id="PF12937">
    <property type="entry name" value="F-box-like"/>
    <property type="match status" value="1"/>
</dbReference>
<comment type="caution">
    <text evidence="12">The sequence shown here is derived from an EMBL/GenBank/DDBJ whole genome shotgun (WGS) entry which is preliminary data.</text>
</comment>
<evidence type="ECO:0000256" key="6">
    <source>
        <dbReference type="ARBA" id="ARBA00023136"/>
    </source>
</evidence>
<sequence>MRRNRGGPSSPFRTNGAPIPDSLSLIRSFNIETNPTRPVRPSPLTASTIPDMPLDLVDRIRSFPLFLSAPDSFLAAIGKHLRPQVHSPHDIILTEGDEAKAMYWLVRGAVAVTSRDGEATYAELRPGAFFGEIGILMDVPRTATILARTKCLLVVLKKEDLRTELPNYPEMEQAIMEEAQERLTILNKKRRESGFGPKLVSTSLPSRGGKLAREAAPGEVSTGDVGVIKEGVVFNSKKRKSPSPQTIEDPAAGSALGSGFVNVRKTLKDLPLFSTLPPEILHFLGLSAQPKTYPPFTDIILQGSPGNEIYFIVRGEAEVIHETTNGQMINQALRGSYIRPRLKQGQYFGEVASLALAPRRTATVRSITTVECLQISGEVLEELWRRCPPDIRRQVEETAKTRIGKSGDDEDVHMTDADGPSMNNLEIEDRPSTPARGSLPKVTFTPSKPASPHKPSRAEDKDIMEPLDPDPFLSVDMDNMRARSRRGSYAPPNPETTPAEEANTQPGPKTRSRTQNPTPSKSSHTTTPPDSHFRPKRPKTVQRRPSQYNRGILPDGVLIMIFSYLDVYQLMRLRLVSLHWSKLLTTSPKVCKNLDLSIYNRMVTNKALVDVICPFVGKRALTIDISNCFHITDEGFSALSSVCGAGVHAWKMKSVWDITANAVLEMANNAKELEEIDLSNCRKVSDNLLARIVGWVVTEPTAAQQQNVARYKQQNITIPPVGTVVGCPKLKRLTLSYCKHVTDRSMAHLAVHAHQRLQSMDLTRCTTITDGGFQHWSIYKFAKLEKLILADCTYLTDNAIVYLTNAAKGLKELDLSFCCALSDTATEVLSLGCPQLRSLKLAFCGSAVSDSSLRSIGLHLLELKELSVRGCVRVTGVGVEAVVEGCTILETFDVSQCKNLQKWLDAGGEERSRRMYGRKGLVFETKKGSGSLSSISGAGSDLVALTADIDIDLDAIKRGETGVEASEQARHLNYDFYVSTFSVFQSMLRLSMYFSRHDTLSAALAKLGVKLSTDASKHGSVWNQDNLVVDAIKLSLSRFAHSIPWSKQNSAQYIDWKTYKANGVNLGAWLEQEKDYDYAWWNKYSPTTFDEWNFCKELGSRCGPNINTLRIPTTYAAWVKVPGSELYSGNQQNYLRQVSLYAIKKYNMHVIIGLHSLPGGVNYLPIDEAFGHNAWFFNSTNLDYSFKAIDSIISFIQKSGVPQGFTIAPINEASDNFARIRYRGWTYHKRH</sequence>
<evidence type="ECO:0000256" key="5">
    <source>
        <dbReference type="ARBA" id="ARBA00023065"/>
    </source>
</evidence>
<dbReference type="AlphaFoldDB" id="A0A8H7T1T1"/>
<keyword evidence="7" id="KW-1071">Ligand-gated ion channel</keyword>
<dbReference type="Gene3D" id="2.60.120.10">
    <property type="entry name" value="Jelly Rolls"/>
    <property type="match status" value="2"/>
</dbReference>
<protein>
    <recommendedName>
        <fullName evidence="14">Cyclic nucleotide-binding domain-containing protein</fullName>
    </recommendedName>
</protein>
<dbReference type="OrthoDB" id="421226at2759"/>
<dbReference type="PANTHER" id="PTHR45638:SF24">
    <property type="entry name" value="CYCLIC NUCLEOTIDE-BINDING DOMAIN PROTEIN (AFU_ORTHOLOGUE AFUA_2G03170)"/>
    <property type="match status" value="1"/>
</dbReference>
<evidence type="ECO:0000256" key="7">
    <source>
        <dbReference type="ARBA" id="ARBA00023286"/>
    </source>
</evidence>
<evidence type="ECO:0000259" key="11">
    <source>
        <dbReference type="PROSITE" id="PS50181"/>
    </source>
</evidence>
<dbReference type="EMBL" id="JAFJYH010000607">
    <property type="protein sequence ID" value="KAG4410718.1"/>
    <property type="molecule type" value="Genomic_DNA"/>
</dbReference>
<evidence type="ECO:0008006" key="14">
    <source>
        <dbReference type="Google" id="ProtNLM"/>
    </source>
</evidence>
<dbReference type="InterPro" id="IPR017853">
    <property type="entry name" value="GH"/>
</dbReference>
<feature type="domain" description="Cyclic nucleotide-binding" evidence="10">
    <location>
        <begin position="272"/>
        <end position="401"/>
    </location>
</feature>
<keyword evidence="2" id="KW-0813">Transport</keyword>
<dbReference type="PROSITE" id="PS50042">
    <property type="entry name" value="CNMP_BINDING_3"/>
    <property type="match status" value="2"/>
</dbReference>
<evidence type="ECO:0000256" key="9">
    <source>
        <dbReference type="SAM" id="MobiDB-lite"/>
    </source>
</evidence>
<comment type="subcellular location">
    <subcellularLocation>
        <location evidence="1">Membrane</location>
        <topology evidence="1">Multi-pass membrane protein</topology>
    </subcellularLocation>
</comment>
<dbReference type="SUPFAM" id="SSF81383">
    <property type="entry name" value="F-box domain"/>
    <property type="match status" value="1"/>
</dbReference>
<dbReference type="InterPro" id="IPR057207">
    <property type="entry name" value="FBXL15_LRR"/>
</dbReference>
<dbReference type="InterPro" id="IPR006553">
    <property type="entry name" value="Leu-rich_rpt_Cys-con_subtyp"/>
</dbReference>
<proteinExistence type="predicted"/>
<dbReference type="CDD" id="cd00038">
    <property type="entry name" value="CAP_ED"/>
    <property type="match status" value="2"/>
</dbReference>
<name>A0A8H7T1T1_9HELO</name>
<feature type="region of interest" description="Disordered" evidence="9">
    <location>
        <begin position="397"/>
        <end position="548"/>
    </location>
</feature>
<evidence type="ECO:0000256" key="3">
    <source>
        <dbReference type="ARBA" id="ARBA00022692"/>
    </source>
</evidence>
<feature type="compositionally biased region" description="Low complexity" evidence="9">
    <location>
        <begin position="517"/>
        <end position="530"/>
    </location>
</feature>
<organism evidence="12 13">
    <name type="scientific">Cadophora malorum</name>
    <dbReference type="NCBI Taxonomy" id="108018"/>
    <lineage>
        <taxon>Eukaryota</taxon>
        <taxon>Fungi</taxon>
        <taxon>Dikarya</taxon>
        <taxon>Ascomycota</taxon>
        <taxon>Pezizomycotina</taxon>
        <taxon>Leotiomycetes</taxon>
        <taxon>Helotiales</taxon>
        <taxon>Ploettnerulaceae</taxon>
        <taxon>Cadophora</taxon>
    </lineage>
</organism>
<dbReference type="SUPFAM" id="SSF51445">
    <property type="entry name" value="(Trans)glycosidases"/>
    <property type="match status" value="1"/>
</dbReference>
<keyword evidence="6" id="KW-0472">Membrane</keyword>
<keyword evidence="3" id="KW-0812">Transmembrane</keyword>
<dbReference type="InterPro" id="IPR036047">
    <property type="entry name" value="F-box-like_dom_sf"/>
</dbReference>
<dbReference type="SUPFAM" id="SSF52047">
    <property type="entry name" value="RNI-like"/>
    <property type="match status" value="1"/>
</dbReference>
<evidence type="ECO:0000256" key="8">
    <source>
        <dbReference type="ARBA" id="ARBA00023303"/>
    </source>
</evidence>
<evidence type="ECO:0000256" key="4">
    <source>
        <dbReference type="ARBA" id="ARBA00022989"/>
    </source>
</evidence>
<keyword evidence="4" id="KW-1133">Transmembrane helix</keyword>
<accession>A0A8H7T1T1</accession>
<dbReference type="SMART" id="SM00367">
    <property type="entry name" value="LRR_CC"/>
    <property type="match status" value="8"/>
</dbReference>
<dbReference type="PANTHER" id="PTHR45638">
    <property type="entry name" value="CYCLIC NUCLEOTIDE-GATED CATION CHANNEL SUBUNIT A"/>
    <property type="match status" value="1"/>
</dbReference>
<dbReference type="CDD" id="cd09917">
    <property type="entry name" value="F-box_SF"/>
    <property type="match status" value="1"/>
</dbReference>
<dbReference type="InterPro" id="IPR001810">
    <property type="entry name" value="F-box_dom"/>
</dbReference>
<dbReference type="GO" id="GO:0005221">
    <property type="term" value="F:intracellularly cyclic nucleotide-activated monoatomic cation channel activity"/>
    <property type="evidence" value="ECO:0007669"/>
    <property type="project" value="InterPro"/>
</dbReference>
<reference evidence="12" key="1">
    <citation type="submission" date="2021-02" db="EMBL/GenBank/DDBJ databases">
        <title>Genome sequence Cadophora malorum strain M34.</title>
        <authorList>
            <person name="Stefanovic E."/>
            <person name="Vu D."/>
            <person name="Scully C."/>
            <person name="Dijksterhuis J."/>
            <person name="Roader J."/>
            <person name="Houbraken J."/>
        </authorList>
    </citation>
    <scope>NUCLEOTIDE SEQUENCE</scope>
    <source>
        <strain evidence="12">M34</strain>
    </source>
</reference>
<dbReference type="Proteomes" id="UP000664132">
    <property type="component" value="Unassembled WGS sequence"/>
</dbReference>
<dbReference type="SMART" id="SM00256">
    <property type="entry name" value="FBOX"/>
    <property type="match status" value="1"/>
</dbReference>
<dbReference type="Gene3D" id="3.80.10.10">
    <property type="entry name" value="Ribonuclease Inhibitor"/>
    <property type="match status" value="2"/>
</dbReference>
<evidence type="ECO:0000256" key="1">
    <source>
        <dbReference type="ARBA" id="ARBA00004141"/>
    </source>
</evidence>
<dbReference type="FunFam" id="2.60.120.10:FF:000057">
    <property type="entry name" value="Cyclic nucleotide-binding domain protein"/>
    <property type="match status" value="1"/>
</dbReference>
<dbReference type="Pfam" id="PF00027">
    <property type="entry name" value="cNMP_binding"/>
    <property type="match status" value="2"/>
</dbReference>
<dbReference type="SUPFAM" id="SSF51206">
    <property type="entry name" value="cAMP-binding domain-like"/>
    <property type="match status" value="2"/>
</dbReference>
<dbReference type="InterPro" id="IPR050866">
    <property type="entry name" value="CNG_cation_channel"/>
</dbReference>
<dbReference type="Gene3D" id="3.20.20.80">
    <property type="entry name" value="Glycosidases"/>
    <property type="match status" value="1"/>
</dbReference>
<dbReference type="SMART" id="SM00100">
    <property type="entry name" value="cNMP"/>
    <property type="match status" value="2"/>
</dbReference>
<feature type="domain" description="F-box" evidence="11">
    <location>
        <begin position="547"/>
        <end position="602"/>
    </location>
</feature>
<dbReference type="InterPro" id="IPR000595">
    <property type="entry name" value="cNMP-bd_dom"/>
</dbReference>
<dbReference type="InterPro" id="IPR014710">
    <property type="entry name" value="RmlC-like_jellyroll"/>
</dbReference>
<gene>
    <name evidence="12" type="ORF">IFR04_016145</name>
</gene>
<evidence type="ECO:0000313" key="13">
    <source>
        <dbReference type="Proteomes" id="UP000664132"/>
    </source>
</evidence>
<keyword evidence="13" id="KW-1185">Reference proteome</keyword>
<evidence type="ECO:0000313" key="12">
    <source>
        <dbReference type="EMBL" id="KAG4410718.1"/>
    </source>
</evidence>
<dbReference type="GO" id="GO:0044877">
    <property type="term" value="F:protein-containing complex binding"/>
    <property type="evidence" value="ECO:0007669"/>
    <property type="project" value="TreeGrafter"/>
</dbReference>
<dbReference type="InterPro" id="IPR018488">
    <property type="entry name" value="cNMP-bd_CS"/>
</dbReference>
<evidence type="ECO:0000256" key="2">
    <source>
        <dbReference type="ARBA" id="ARBA00022448"/>
    </source>
</evidence>
<feature type="domain" description="Cyclic nucleotide-binding" evidence="10">
    <location>
        <begin position="65"/>
        <end position="182"/>
    </location>
</feature>
<evidence type="ECO:0000259" key="10">
    <source>
        <dbReference type="PROSITE" id="PS50042"/>
    </source>
</evidence>